<feature type="region of interest" description="Disordered" evidence="1">
    <location>
        <begin position="396"/>
        <end position="436"/>
    </location>
</feature>
<evidence type="ECO:0000313" key="3">
    <source>
        <dbReference type="Proteomes" id="UP000192247"/>
    </source>
</evidence>
<accession>A0A1V9XCE1</accession>
<evidence type="ECO:0000313" key="2">
    <source>
        <dbReference type="EMBL" id="OQR71189.1"/>
    </source>
</evidence>
<feature type="compositionally biased region" description="Polar residues" evidence="1">
    <location>
        <begin position="770"/>
        <end position="779"/>
    </location>
</feature>
<sequence length="1416" mass="156959">MSADTHVPPSPSKRNDNPAEVHRDIYVSPPIPTTARFELSSVAQEGEDKGRAYKTDPKQDDTTTMHITNGQKFASIGPAKLGKTAIFVPTPLPNRLSVSSQEVAVELDKLQSTKSTDNVVGTHVQGNWSLDAHQHEQYAATGTKPKKMGYPEKEQRQGKQSDRSNSTEVPGVTNRPMSAQERGIDVDEVIPVRRAQTTPLTGRTRTGFLNNTSKQTRSHHLRGQRSVNLSFLHRKTFILPQNLKFGRFADEHPYWTVGTYQKLPLDDEFCDESYYANRVSSPLCSNIRSSKSWSLCNEEFELEHRVNDHKHAALEDTYMSPTLPIAADITCIEADSDHKLTLLVEPPPLDPDQAELTRRRLSTVVVSENTEMKRFRQSASPERAAGEFIQESEARRVNTVCSSKEGGKSFQPYDENSGSDENQNDHHALTKNNLRKTKPLNDLSVEVYVAVDKASGMTDTYHQPQRPPTINLTHQQVSQHPSSTGTSPVTKEKLRKSVMTLTRDIVVRHEGIQEIQLERVSELEGQTDYEQQLLIPRRAYVRHIEPSEVKIHEFVIRNAIKSVVGKGNFEGGRQSLEVERSKEQLAEGQSERRSALLGKESISMADLKPLSDVVHKIDPVYHRPLARLSVNAHDRHKFATFKQGFISPEEFPADTENRIDANIYAPTSSMEEVDKVSVTSVTTITDIATGHVSESNMEQDQEIASEYSTASSTEYIYEVSSTSDYSTPSAGAYIEKTTSNSDVKQTCPFATITPSVQVDKYEAPTASDLVESSTRSSRGQVREPVAQPVHKEEPAHTSKPTTSDTYRQSRNPAPDTPFAINRASGITSVPNAEQLGRTRPPPNDAHKEISTPILQESSIKNGVGRSVSEDAAEAIPEVTSAYAATSAEEDTHKPSTPTGGRPTTNKKNRNVSGLRIEKSRRPTRTYKGPLTPVPGLPSDALSNPKRNDRSATPEQQLRIRESAHYSSPIPNGPDTYRSPSTLVLSRTTRSRTPSPLTASDKSAMPRQDPAEESGACPLSYRQSKQSKRQKSAPIDERRPRSVIEPAVSHSVRRVQRTNSSDTILSREMEEFVKRHRCDPICYKLVCPKRLAESPHDKHDASVQTLTNLDILKRRQLSYFLAIEAQRFLIEQGSKYISATAEMLWGNGHTPAGSASDAALADDDNSIAESCLYENTSAIRNKPDTDNAICSAPISLKSLKKSRGQKAHGQSMTTTPVVTSTANAVLQKSPEPKQNKPNATEIAAQQMPGDTPRHNMLSGNRESVKAKFEGQIVCEASSQNSMRSSSRDATPAFATPVSYTMQKNARFALESWSAIWSGAPLVAVPQLSDHQIISLHTHIRHCITSLTTMRHVREALLIVINRVFGPVSAQQKLGPRDNQNSNWHGRIVRDQESLARKSISEASGSRQAPNKRIMEHF</sequence>
<feature type="compositionally biased region" description="Polar residues" evidence="1">
    <location>
        <begin position="894"/>
        <end position="903"/>
    </location>
</feature>
<feature type="compositionally biased region" description="Basic and acidic residues" evidence="1">
    <location>
        <begin position="149"/>
        <end position="162"/>
    </location>
</feature>
<feature type="compositionally biased region" description="Basic and acidic residues" evidence="1">
    <location>
        <begin position="13"/>
        <end position="23"/>
    </location>
</feature>
<proteinExistence type="predicted"/>
<gene>
    <name evidence="2" type="ORF">BIW11_01543</name>
</gene>
<dbReference type="InParanoid" id="A0A1V9XCE1"/>
<comment type="caution">
    <text evidence="2">The sequence shown here is derived from an EMBL/GenBank/DDBJ whole genome shotgun (WGS) entry which is preliminary data.</text>
</comment>
<feature type="compositionally biased region" description="Low complexity" evidence="1">
    <location>
        <begin position="977"/>
        <end position="997"/>
    </location>
</feature>
<feature type="region of interest" description="Disordered" evidence="1">
    <location>
        <begin position="1393"/>
        <end position="1416"/>
    </location>
</feature>
<name>A0A1V9XCE1_9ACAR</name>
<feature type="region of interest" description="Disordered" evidence="1">
    <location>
        <begin position="140"/>
        <end position="183"/>
    </location>
</feature>
<dbReference type="Proteomes" id="UP000192247">
    <property type="component" value="Unassembled WGS sequence"/>
</dbReference>
<feature type="region of interest" description="Disordered" evidence="1">
    <location>
        <begin position="766"/>
        <end position="870"/>
    </location>
</feature>
<feature type="compositionally biased region" description="Polar residues" evidence="1">
    <location>
        <begin position="798"/>
        <end position="811"/>
    </location>
</feature>
<protein>
    <submittedName>
        <fullName evidence="2">Uncharacterized protein</fullName>
    </submittedName>
</protein>
<dbReference type="OrthoDB" id="10675714at2759"/>
<feature type="region of interest" description="Disordered" evidence="1">
    <location>
        <begin position="1"/>
        <end position="23"/>
    </location>
</feature>
<feature type="region of interest" description="Disordered" evidence="1">
    <location>
        <begin position="882"/>
        <end position="1045"/>
    </location>
</feature>
<keyword evidence="3" id="KW-1185">Reference proteome</keyword>
<evidence type="ECO:0000256" key="1">
    <source>
        <dbReference type="SAM" id="MobiDB-lite"/>
    </source>
</evidence>
<feature type="compositionally biased region" description="Basic and acidic residues" evidence="1">
    <location>
        <begin position="945"/>
        <end position="963"/>
    </location>
</feature>
<feature type="compositionally biased region" description="Basic and acidic residues" evidence="1">
    <location>
        <begin position="46"/>
        <end position="62"/>
    </location>
</feature>
<organism evidence="2 3">
    <name type="scientific">Tropilaelaps mercedesae</name>
    <dbReference type="NCBI Taxonomy" id="418985"/>
    <lineage>
        <taxon>Eukaryota</taxon>
        <taxon>Metazoa</taxon>
        <taxon>Ecdysozoa</taxon>
        <taxon>Arthropoda</taxon>
        <taxon>Chelicerata</taxon>
        <taxon>Arachnida</taxon>
        <taxon>Acari</taxon>
        <taxon>Parasitiformes</taxon>
        <taxon>Mesostigmata</taxon>
        <taxon>Gamasina</taxon>
        <taxon>Dermanyssoidea</taxon>
        <taxon>Laelapidae</taxon>
        <taxon>Tropilaelaps</taxon>
    </lineage>
</organism>
<reference evidence="2 3" key="1">
    <citation type="journal article" date="2017" name="Gigascience">
        <title>Draft genome of the honey bee ectoparasitic mite, Tropilaelaps mercedesae, is shaped by the parasitic life history.</title>
        <authorList>
            <person name="Dong X."/>
            <person name="Armstrong S.D."/>
            <person name="Xia D."/>
            <person name="Makepeace B.L."/>
            <person name="Darby A.C."/>
            <person name="Kadowaki T."/>
        </authorList>
    </citation>
    <scope>NUCLEOTIDE SEQUENCE [LARGE SCALE GENOMIC DNA]</scope>
    <source>
        <strain evidence="2">Wuxi-XJTLU</strain>
    </source>
</reference>
<feature type="region of interest" description="Disordered" evidence="1">
    <location>
        <begin position="42"/>
        <end position="62"/>
    </location>
</feature>
<dbReference type="EMBL" id="MNPL01015206">
    <property type="protein sequence ID" value="OQR71189.1"/>
    <property type="molecule type" value="Genomic_DNA"/>
</dbReference>